<dbReference type="Proteomes" id="UP001164929">
    <property type="component" value="Chromosome 8"/>
</dbReference>
<protein>
    <submittedName>
        <fullName evidence="1">Uncharacterized protein</fullName>
    </submittedName>
</protein>
<gene>
    <name evidence="1" type="ORF">NC653_021057</name>
</gene>
<dbReference type="PANTHER" id="PTHR36367:SF2">
    <property type="entry name" value="TRANSMEMBRANE PROTEIN"/>
    <property type="match status" value="1"/>
</dbReference>
<dbReference type="AlphaFoldDB" id="A0AAD6MNX5"/>
<reference evidence="1" key="1">
    <citation type="journal article" date="2023" name="Mol. Ecol. Resour.">
        <title>Chromosome-level genome assembly of a triploid poplar Populus alba 'Berolinensis'.</title>
        <authorList>
            <person name="Chen S."/>
            <person name="Yu Y."/>
            <person name="Wang X."/>
            <person name="Wang S."/>
            <person name="Zhang T."/>
            <person name="Zhou Y."/>
            <person name="He R."/>
            <person name="Meng N."/>
            <person name="Wang Y."/>
            <person name="Liu W."/>
            <person name="Liu Z."/>
            <person name="Liu J."/>
            <person name="Guo Q."/>
            <person name="Huang H."/>
            <person name="Sederoff R.R."/>
            <person name="Wang G."/>
            <person name="Qu G."/>
            <person name="Chen S."/>
        </authorList>
    </citation>
    <scope>NUCLEOTIDE SEQUENCE</scope>
    <source>
        <strain evidence="1">SC-2020</strain>
    </source>
</reference>
<comment type="caution">
    <text evidence="1">The sequence shown here is derived from an EMBL/GenBank/DDBJ whole genome shotgun (WGS) entry which is preliminary data.</text>
</comment>
<evidence type="ECO:0000313" key="2">
    <source>
        <dbReference type="Proteomes" id="UP001164929"/>
    </source>
</evidence>
<proteinExistence type="predicted"/>
<sequence length="118" mass="13218">MALIAIGGAACLISVLWALFGRMDGDFGSVTDRWAVAGVGEYLQNAQKSKVDVVRYLRFAPVVGLFAYLLCWNLDEELWPNLKQSYNWCNARFQRNYLNSRVCASPAQGNLLILGVER</sequence>
<keyword evidence="2" id="KW-1185">Reference proteome</keyword>
<name>A0AAD6MNX5_9ROSI</name>
<evidence type="ECO:0000313" key="1">
    <source>
        <dbReference type="EMBL" id="KAJ6988005.1"/>
    </source>
</evidence>
<accession>A0AAD6MNX5</accession>
<dbReference type="PANTHER" id="PTHR36367">
    <property type="entry name" value="TRANSMEMBRANE PROTEIN"/>
    <property type="match status" value="1"/>
</dbReference>
<dbReference type="EMBL" id="JAQIZT010000008">
    <property type="protein sequence ID" value="KAJ6988005.1"/>
    <property type="molecule type" value="Genomic_DNA"/>
</dbReference>
<organism evidence="1 2">
    <name type="scientific">Populus alba x Populus x berolinensis</name>
    <dbReference type="NCBI Taxonomy" id="444605"/>
    <lineage>
        <taxon>Eukaryota</taxon>
        <taxon>Viridiplantae</taxon>
        <taxon>Streptophyta</taxon>
        <taxon>Embryophyta</taxon>
        <taxon>Tracheophyta</taxon>
        <taxon>Spermatophyta</taxon>
        <taxon>Magnoliopsida</taxon>
        <taxon>eudicotyledons</taxon>
        <taxon>Gunneridae</taxon>
        <taxon>Pentapetalae</taxon>
        <taxon>rosids</taxon>
        <taxon>fabids</taxon>
        <taxon>Malpighiales</taxon>
        <taxon>Salicaceae</taxon>
        <taxon>Saliceae</taxon>
        <taxon>Populus</taxon>
    </lineage>
</organism>